<evidence type="ECO:0000313" key="2">
    <source>
        <dbReference type="Proteomes" id="UP000624325"/>
    </source>
</evidence>
<organism evidence="1 2">
    <name type="scientific">Asanoa iriomotensis</name>
    <dbReference type="NCBI Taxonomy" id="234613"/>
    <lineage>
        <taxon>Bacteria</taxon>
        <taxon>Bacillati</taxon>
        <taxon>Actinomycetota</taxon>
        <taxon>Actinomycetes</taxon>
        <taxon>Micromonosporales</taxon>
        <taxon>Micromonosporaceae</taxon>
        <taxon>Asanoa</taxon>
    </lineage>
</organism>
<sequence length="134" mass="14674">MRFDEAGKPGADLPADVVLRTLRELFVDDPLLDLPMAPGNIFELERTGQRASFDGYVYVGADGIQRVVTEFTDTSWGAPVQPFRDEITPVLDLLVALARETDARLFDVADPDQTDLTTARALDLLAPTDLPDLG</sequence>
<evidence type="ECO:0000313" key="1">
    <source>
        <dbReference type="EMBL" id="GIF58955.1"/>
    </source>
</evidence>
<dbReference type="Proteomes" id="UP000624325">
    <property type="component" value="Unassembled WGS sequence"/>
</dbReference>
<accession>A0ABQ4C859</accession>
<reference evidence="1 2" key="1">
    <citation type="submission" date="2021-01" db="EMBL/GenBank/DDBJ databases">
        <title>Whole genome shotgun sequence of Asanoa iriomotensis NBRC 100142.</title>
        <authorList>
            <person name="Komaki H."/>
            <person name="Tamura T."/>
        </authorList>
    </citation>
    <scope>NUCLEOTIDE SEQUENCE [LARGE SCALE GENOMIC DNA]</scope>
    <source>
        <strain evidence="1 2">NBRC 100142</strain>
    </source>
</reference>
<dbReference type="EMBL" id="BONC01000039">
    <property type="protein sequence ID" value="GIF58955.1"/>
    <property type="molecule type" value="Genomic_DNA"/>
</dbReference>
<comment type="caution">
    <text evidence="1">The sequence shown here is derived from an EMBL/GenBank/DDBJ whole genome shotgun (WGS) entry which is preliminary data.</text>
</comment>
<evidence type="ECO:0008006" key="3">
    <source>
        <dbReference type="Google" id="ProtNLM"/>
    </source>
</evidence>
<keyword evidence="2" id="KW-1185">Reference proteome</keyword>
<proteinExistence type="predicted"/>
<gene>
    <name evidence="1" type="ORF">Air01nite_50500</name>
</gene>
<protein>
    <recommendedName>
        <fullName evidence="3">SUKH-4 immunity protein of toxin-antitoxin system</fullName>
    </recommendedName>
</protein>
<name>A0ABQ4C859_9ACTN</name>